<dbReference type="GO" id="GO:0008360">
    <property type="term" value="P:regulation of cell shape"/>
    <property type="evidence" value="ECO:0007669"/>
    <property type="project" value="UniProtKB-KW"/>
</dbReference>
<reference evidence="11 12" key="1">
    <citation type="submission" date="2016-12" db="EMBL/GenBank/DDBJ databases">
        <title>The draft genome sequence of Actinophytocola sp. 11-183.</title>
        <authorList>
            <person name="Wang W."/>
            <person name="Yuan L."/>
        </authorList>
    </citation>
    <scope>NUCLEOTIDE SEQUENCE [LARGE SCALE GENOMIC DNA]</scope>
    <source>
        <strain evidence="11 12">11-183</strain>
    </source>
</reference>
<dbReference type="EMBL" id="MSIE01000032">
    <property type="protein sequence ID" value="OLF16073.1"/>
    <property type="molecule type" value="Genomic_DNA"/>
</dbReference>
<dbReference type="STRING" id="1912961.BU204_18100"/>
<accession>A0A1Q8CNZ0</accession>
<evidence type="ECO:0000256" key="5">
    <source>
        <dbReference type="ARBA" id="ARBA00022741"/>
    </source>
</evidence>
<keyword evidence="7 8" id="KW-0133">Cell shape</keyword>
<dbReference type="SUPFAM" id="SSF53244">
    <property type="entry name" value="MurD-like peptide ligases, peptide-binding domain"/>
    <property type="match status" value="1"/>
</dbReference>
<evidence type="ECO:0000256" key="2">
    <source>
        <dbReference type="ARBA" id="ARBA00004752"/>
    </source>
</evidence>
<dbReference type="GO" id="GO:0009252">
    <property type="term" value="P:peptidoglycan biosynthetic process"/>
    <property type="evidence" value="ECO:0007669"/>
    <property type="project" value="UniProtKB-UniRule"/>
</dbReference>
<evidence type="ECO:0000256" key="6">
    <source>
        <dbReference type="ARBA" id="ARBA00022840"/>
    </source>
</evidence>
<keyword evidence="3 7" id="KW-0963">Cytoplasm</keyword>
<dbReference type="Proteomes" id="UP000185596">
    <property type="component" value="Unassembled WGS sequence"/>
</dbReference>
<protein>
    <recommendedName>
        <fullName evidence="7 8">UDP-N-acetylmuramoylalanine--D-glutamate ligase</fullName>
        <ecNumber evidence="7 8">6.3.2.9</ecNumber>
    </recommendedName>
    <alternativeName>
        <fullName evidence="7">D-glutamic acid-adding enzyme</fullName>
    </alternativeName>
    <alternativeName>
        <fullName evidence="7">UDP-N-acetylmuramoyl-L-alanyl-D-glutamate synthetase</fullName>
    </alternativeName>
</protein>
<dbReference type="GO" id="GO:0051301">
    <property type="term" value="P:cell division"/>
    <property type="evidence" value="ECO:0007669"/>
    <property type="project" value="UniProtKB-KW"/>
</dbReference>
<dbReference type="SUPFAM" id="SSF51984">
    <property type="entry name" value="MurCD N-terminal domain"/>
    <property type="match status" value="1"/>
</dbReference>
<dbReference type="Pfam" id="PF02875">
    <property type="entry name" value="Mur_ligase_C"/>
    <property type="match status" value="1"/>
</dbReference>
<keyword evidence="6 7" id="KW-0067">ATP-binding</keyword>
<dbReference type="GO" id="GO:0071555">
    <property type="term" value="P:cell wall organization"/>
    <property type="evidence" value="ECO:0007669"/>
    <property type="project" value="UniProtKB-KW"/>
</dbReference>
<evidence type="ECO:0000256" key="8">
    <source>
        <dbReference type="RuleBase" id="RU003664"/>
    </source>
</evidence>
<dbReference type="Pfam" id="PF08245">
    <property type="entry name" value="Mur_ligase_M"/>
    <property type="match status" value="1"/>
</dbReference>
<dbReference type="SUPFAM" id="SSF53623">
    <property type="entry name" value="MurD-like peptide ligases, catalytic domain"/>
    <property type="match status" value="1"/>
</dbReference>
<evidence type="ECO:0000256" key="7">
    <source>
        <dbReference type="HAMAP-Rule" id="MF_00639"/>
    </source>
</evidence>
<dbReference type="OrthoDB" id="9809796at2"/>
<name>A0A1Q8CNZ0_9PSEU</name>
<comment type="pathway">
    <text evidence="2 7 8">Cell wall biogenesis; peptidoglycan biosynthesis.</text>
</comment>
<dbReference type="NCBIfam" id="TIGR01087">
    <property type="entry name" value="murD"/>
    <property type="match status" value="1"/>
</dbReference>
<dbReference type="InterPro" id="IPR013221">
    <property type="entry name" value="Mur_ligase_cen"/>
</dbReference>
<feature type="domain" description="Mur ligase C-terminal" evidence="9">
    <location>
        <begin position="301"/>
        <end position="419"/>
    </location>
</feature>
<keyword evidence="7 8" id="KW-0131">Cell cycle</keyword>
<keyword evidence="7 8" id="KW-0961">Cell wall biogenesis/degradation</keyword>
<evidence type="ECO:0000259" key="9">
    <source>
        <dbReference type="Pfam" id="PF02875"/>
    </source>
</evidence>
<dbReference type="GO" id="GO:0005737">
    <property type="term" value="C:cytoplasm"/>
    <property type="evidence" value="ECO:0007669"/>
    <property type="project" value="UniProtKB-SubCell"/>
</dbReference>
<feature type="domain" description="Mur ligase central" evidence="10">
    <location>
        <begin position="111"/>
        <end position="279"/>
    </location>
</feature>
<dbReference type="Pfam" id="PF21799">
    <property type="entry name" value="MurD-like_N"/>
    <property type="match status" value="1"/>
</dbReference>
<evidence type="ECO:0000256" key="1">
    <source>
        <dbReference type="ARBA" id="ARBA00004496"/>
    </source>
</evidence>
<dbReference type="EC" id="6.3.2.9" evidence="7 8"/>
<evidence type="ECO:0000259" key="10">
    <source>
        <dbReference type="Pfam" id="PF08245"/>
    </source>
</evidence>
<sequence length="464" mass="46799">MSVYSGSRVLVAGAGVTGAAVAEALLAAGAVVTVTDAVAERLGGFPVGVATVPGLTEPPPGTDLVVTSPGIPPHNPLLVAAAAAGIEVIGEVELAWRFAAADDVPRTWLAVTGTDGKTTTVGMLEAILHAAGVDAVACGNIGLPVVSAVRAGHPVLAVELSSYQLHWQSSLRADAAVVLNVADDHLDWHGDAEHYVAAKGRIYAGARLAVFNADDPVSTRLAAPARHKVGFTLSEPAPGQYGVAGDWLVHGDLRLLPAAEVRPAGPHNVANALAAAALARAAGVSPEHVRAGLAAFAPPAHRVELVAQAAGVRWVNDSKATNTHAALGSLGAFDPVVWIAGGLLHGAPVDALVAEVAPRLRGVVLLGTDQEPFVAALARHAPDVPVHRVPARDDEPMISAVRAAGAMAGEGDVVLLAPAAKSHDQFASYAHRGTAFTEAVRAAVGAEPGAGAETRTGAEPGRGG</sequence>
<dbReference type="Gene3D" id="3.40.50.720">
    <property type="entry name" value="NAD(P)-binding Rossmann-like Domain"/>
    <property type="match status" value="1"/>
</dbReference>
<comment type="function">
    <text evidence="7 8">Cell wall formation. Catalyzes the addition of glutamate to the nucleotide precursor UDP-N-acetylmuramoyl-L-alanine (UMA).</text>
</comment>
<dbReference type="InterPro" id="IPR004101">
    <property type="entry name" value="Mur_ligase_C"/>
</dbReference>
<evidence type="ECO:0000313" key="12">
    <source>
        <dbReference type="Proteomes" id="UP000185596"/>
    </source>
</evidence>
<proteinExistence type="inferred from homology"/>
<comment type="catalytic activity">
    <reaction evidence="7 8">
        <text>UDP-N-acetyl-alpha-D-muramoyl-L-alanine + D-glutamate + ATP = UDP-N-acetyl-alpha-D-muramoyl-L-alanyl-D-glutamate + ADP + phosphate + H(+)</text>
        <dbReference type="Rhea" id="RHEA:16429"/>
        <dbReference type="ChEBI" id="CHEBI:15378"/>
        <dbReference type="ChEBI" id="CHEBI:29986"/>
        <dbReference type="ChEBI" id="CHEBI:30616"/>
        <dbReference type="ChEBI" id="CHEBI:43474"/>
        <dbReference type="ChEBI" id="CHEBI:83898"/>
        <dbReference type="ChEBI" id="CHEBI:83900"/>
        <dbReference type="ChEBI" id="CHEBI:456216"/>
        <dbReference type="EC" id="6.3.2.9"/>
    </reaction>
</comment>
<dbReference type="AlphaFoldDB" id="A0A1Q8CNZ0"/>
<gene>
    <name evidence="7" type="primary">murD</name>
    <name evidence="11" type="ORF">BU204_18100</name>
</gene>
<comment type="caution">
    <text evidence="11">The sequence shown here is derived from an EMBL/GenBank/DDBJ whole genome shotgun (WGS) entry which is preliminary data.</text>
</comment>
<comment type="subcellular location">
    <subcellularLocation>
        <location evidence="1 7 8">Cytoplasm</location>
    </subcellularLocation>
</comment>
<keyword evidence="7 8" id="KW-0132">Cell division</keyword>
<dbReference type="HAMAP" id="MF_00639">
    <property type="entry name" value="MurD"/>
    <property type="match status" value="1"/>
</dbReference>
<keyword evidence="7 8" id="KW-0573">Peptidoglycan synthesis</keyword>
<dbReference type="InterPro" id="IPR036615">
    <property type="entry name" value="Mur_ligase_C_dom_sf"/>
</dbReference>
<keyword evidence="4 7" id="KW-0436">Ligase</keyword>
<dbReference type="GO" id="GO:0005524">
    <property type="term" value="F:ATP binding"/>
    <property type="evidence" value="ECO:0007669"/>
    <property type="project" value="UniProtKB-UniRule"/>
</dbReference>
<dbReference type="GO" id="GO:0008764">
    <property type="term" value="F:UDP-N-acetylmuramoylalanine-D-glutamate ligase activity"/>
    <property type="evidence" value="ECO:0007669"/>
    <property type="project" value="UniProtKB-UniRule"/>
</dbReference>
<evidence type="ECO:0000256" key="4">
    <source>
        <dbReference type="ARBA" id="ARBA00022598"/>
    </source>
</evidence>
<dbReference type="InterPro" id="IPR005762">
    <property type="entry name" value="MurD"/>
</dbReference>
<evidence type="ECO:0000313" key="11">
    <source>
        <dbReference type="EMBL" id="OLF16073.1"/>
    </source>
</evidence>
<dbReference type="Gene3D" id="3.90.190.20">
    <property type="entry name" value="Mur ligase, C-terminal domain"/>
    <property type="match status" value="1"/>
</dbReference>
<dbReference type="Gene3D" id="3.40.1190.10">
    <property type="entry name" value="Mur-like, catalytic domain"/>
    <property type="match status" value="1"/>
</dbReference>
<keyword evidence="5 7" id="KW-0547">Nucleotide-binding</keyword>
<evidence type="ECO:0000256" key="3">
    <source>
        <dbReference type="ARBA" id="ARBA00022490"/>
    </source>
</evidence>
<dbReference type="InterPro" id="IPR036565">
    <property type="entry name" value="Mur-like_cat_sf"/>
</dbReference>
<organism evidence="11 12">
    <name type="scientific">Actinophytocola xanthii</name>
    <dbReference type="NCBI Taxonomy" id="1912961"/>
    <lineage>
        <taxon>Bacteria</taxon>
        <taxon>Bacillati</taxon>
        <taxon>Actinomycetota</taxon>
        <taxon>Actinomycetes</taxon>
        <taxon>Pseudonocardiales</taxon>
        <taxon>Pseudonocardiaceae</taxon>
    </lineage>
</organism>
<dbReference type="PANTHER" id="PTHR43692">
    <property type="entry name" value="UDP-N-ACETYLMURAMOYLALANINE--D-GLUTAMATE LIGASE"/>
    <property type="match status" value="1"/>
</dbReference>
<dbReference type="UniPathway" id="UPA00219"/>
<comment type="similarity">
    <text evidence="7">Belongs to the MurCDEF family.</text>
</comment>
<dbReference type="PANTHER" id="PTHR43692:SF1">
    <property type="entry name" value="UDP-N-ACETYLMURAMOYLALANINE--D-GLUTAMATE LIGASE"/>
    <property type="match status" value="1"/>
</dbReference>
<feature type="binding site" evidence="7">
    <location>
        <begin position="113"/>
        <end position="119"/>
    </location>
    <ligand>
        <name>ATP</name>
        <dbReference type="ChEBI" id="CHEBI:30616"/>
    </ligand>
</feature>
<keyword evidence="12" id="KW-1185">Reference proteome</keyword>